<proteinExistence type="predicted"/>
<dbReference type="EMBL" id="CAJVQC010068881">
    <property type="protein sequence ID" value="CAG8808470.1"/>
    <property type="molecule type" value="Genomic_DNA"/>
</dbReference>
<accession>A0ACA9RTJ3</accession>
<keyword evidence="2" id="KW-1185">Reference proteome</keyword>
<dbReference type="Proteomes" id="UP000789920">
    <property type="component" value="Unassembled WGS sequence"/>
</dbReference>
<evidence type="ECO:0000313" key="2">
    <source>
        <dbReference type="Proteomes" id="UP000789920"/>
    </source>
</evidence>
<feature type="non-terminal residue" evidence="1">
    <location>
        <position position="1"/>
    </location>
</feature>
<gene>
    <name evidence="1" type="ORF">RPERSI_LOCUS22629</name>
</gene>
<protein>
    <submittedName>
        <fullName evidence="1">24641_t:CDS:1</fullName>
    </submittedName>
</protein>
<evidence type="ECO:0000313" key="1">
    <source>
        <dbReference type="EMBL" id="CAG8808470.1"/>
    </source>
</evidence>
<reference evidence="1" key="1">
    <citation type="submission" date="2021-06" db="EMBL/GenBank/DDBJ databases">
        <authorList>
            <person name="Kallberg Y."/>
            <person name="Tangrot J."/>
            <person name="Rosling A."/>
        </authorList>
    </citation>
    <scope>NUCLEOTIDE SEQUENCE</scope>
    <source>
        <strain evidence="1">MA461A</strain>
    </source>
</reference>
<comment type="caution">
    <text evidence="1">The sequence shown here is derived from an EMBL/GenBank/DDBJ whole genome shotgun (WGS) entry which is preliminary data.</text>
</comment>
<organism evidence="1 2">
    <name type="scientific">Racocetra persica</name>
    <dbReference type="NCBI Taxonomy" id="160502"/>
    <lineage>
        <taxon>Eukaryota</taxon>
        <taxon>Fungi</taxon>
        <taxon>Fungi incertae sedis</taxon>
        <taxon>Mucoromycota</taxon>
        <taxon>Glomeromycotina</taxon>
        <taxon>Glomeromycetes</taxon>
        <taxon>Diversisporales</taxon>
        <taxon>Gigasporaceae</taxon>
        <taxon>Racocetra</taxon>
    </lineage>
</organism>
<sequence>ILMSIDEEVVNLSVPRKKEDAQRNTSIKDFMRRNDVQKLATAWYDILKDYCTRNQDVAEMCLKIIGLYISWIDISLIVNESFITLIYQLLGELRLRIAACECLAEIVCKGMKPLDKFELIQVLNLADVMRRLDLVSNLFVYSQLFADINDNIHPHKTISRTNNNKHNSQPSGDAFTCSQKFIAYIVSRVNAK</sequence>
<name>A0ACA9RTJ3_9GLOM</name>